<evidence type="ECO:0000313" key="14">
    <source>
        <dbReference type="EMBL" id="OAL39509.1"/>
    </source>
</evidence>
<comment type="subunit">
    <text evidence="3">Component of the SRB8-11 complex, which itself associates with the Mediator complex.</text>
</comment>
<evidence type="ECO:0000256" key="5">
    <source>
        <dbReference type="ARBA" id="ARBA00022491"/>
    </source>
</evidence>
<dbReference type="Pfam" id="PF09497">
    <property type="entry name" value="Med12"/>
    <property type="match status" value="1"/>
</dbReference>
<keyword evidence="9" id="KW-0539">Nucleus</keyword>
<evidence type="ECO:0000256" key="8">
    <source>
        <dbReference type="ARBA" id="ARBA00023163"/>
    </source>
</evidence>
<dbReference type="PANTHER" id="PTHR46567:SF1">
    <property type="entry name" value="MEDIATOR OF RNA POLYMERASE II TRANSCRIPTION SUBUNIT 12"/>
    <property type="match status" value="1"/>
</dbReference>
<protein>
    <recommendedName>
        <fullName evidence="4">Mediator of RNA polymerase II transcription subunit 12</fullName>
    </recommendedName>
    <alternativeName>
        <fullName evidence="11">Mediator complex subunit 12</fullName>
    </alternativeName>
</protein>
<dbReference type="OrthoDB" id="20828at2759"/>
<dbReference type="GO" id="GO:0016592">
    <property type="term" value="C:mediator complex"/>
    <property type="evidence" value="ECO:0007669"/>
    <property type="project" value="InterPro"/>
</dbReference>
<evidence type="ECO:0000256" key="11">
    <source>
        <dbReference type="ARBA" id="ARBA00032010"/>
    </source>
</evidence>
<evidence type="ECO:0000259" key="13">
    <source>
        <dbReference type="SMART" id="SM01281"/>
    </source>
</evidence>
<feature type="region of interest" description="Disordered" evidence="12">
    <location>
        <begin position="1598"/>
        <end position="1630"/>
    </location>
</feature>
<proteinExistence type="inferred from homology"/>
<dbReference type="RefSeq" id="XP_022504521.1">
    <property type="nucleotide sequence ID" value="XM_022639685.1"/>
</dbReference>
<keyword evidence="15" id="KW-1185">Reference proteome</keyword>
<keyword evidence="7" id="KW-0010">Activator</keyword>
<evidence type="ECO:0000256" key="2">
    <source>
        <dbReference type="ARBA" id="ARBA00010289"/>
    </source>
</evidence>
<evidence type="ECO:0000256" key="7">
    <source>
        <dbReference type="ARBA" id="ARBA00023159"/>
    </source>
</evidence>
<feature type="domain" description="Mediator complex subunit Med12" evidence="13">
    <location>
        <begin position="568"/>
        <end position="631"/>
    </location>
</feature>
<feature type="compositionally biased region" description="Low complexity" evidence="12">
    <location>
        <begin position="1603"/>
        <end position="1630"/>
    </location>
</feature>
<feature type="compositionally biased region" description="Acidic residues" evidence="12">
    <location>
        <begin position="428"/>
        <end position="437"/>
    </location>
</feature>
<dbReference type="InterPro" id="IPR019035">
    <property type="entry name" value="Mediator_Med12"/>
</dbReference>
<comment type="subcellular location">
    <subcellularLocation>
        <location evidence="1">Nucleus</location>
    </subcellularLocation>
</comment>
<gene>
    <name evidence="14" type="ORF">AYO20_01379</name>
</gene>
<dbReference type="InterPro" id="IPR057344">
    <property type="entry name" value="ARM_SRB8"/>
</dbReference>
<sequence length="1827" mass="202540">MDSTRSPVKTKLLVTKRSLASAETEDLAPGIARTAYAKPSLFRRSNPDLISGLSNFFRALNTEHGVDVTACTADPSCVIGFKSDRSPAMITLRRATTTRSRKQTSLTSFPPPKFRRHGSGMLSTFLNSITGYDEVVSQDNAEVDRTRQVAQKPRTASTVSKGDIRPSTCAAAPPVQTEVVTVEPRVSYSAPSQSAAPVRRCSTRYISNNVVYEIIWDENSTSSSSDGELPNVYGQASLFQSQDLTRTETLERRLSKALSQSRRESLQGEWRNKKSHAASNVLSMQSLWTNPKISGLFCEPAPRNPGQSLASERGEMFPSSLTDVNVDVDLKRGALIGASTNGVEFFPPLRSRANTNGGGNLLSSWTAGFKDIWGAVARRDPVPFANHHNTSLPDKVSDPHVDNKTVYWRWVRPSAIRATVANSRSKEEEDTSSEDGLPELPPRPWRTARAAKVADKAAPTHRSRVDIPVPNTPDSIQVPSSAPQFVLKRPVGFFPWTGKHPEDILSDSNVKNGYFDKPPNPTEKELNTARVPLYNAFKHKSGVDSLSTLFSLVLNQKSQHGIISSVSTFKPPPRVTLTEAKRKSWIADLANADVPLRRLSRTIPQGIKGQTLLDLCLQSSVPLSRAIWFAKCVCANEVRTLKRKGTTPAVALGAENKWLREWTLNVEQFLETYLGQANASDWRSNIQYALRLNTRLYLENLLDRGHYLDWILHSFTTAAISHTPFWLMVIHIYKQDLSQYRRRGAKLAQALIDKYRSIDKLSDQSISPLRQKLRAAIRELLFARPAIFLMPDRWPESVPIVQTCLDTTIGPEGLILEELNRINERAMGFNKTDFLSVRSPGEIIVETLDKARVPYNVALLAEELDGTSTDFDLLLRSCLEWSCTRFRQSRTRLYLVTRLVKRWQRGGRDIDTPILNFLSAFREGKTTADTLCLRHLVAQFSRSDCFPLSKYLQWLMVRGLPEKGSVCIDTESIFGRTAKVESYRDCASVQFLLDLSLHRAEDHVINLRNSVLERAGFDPGGEEDIFERCVQYLEQKLVDASFVTKSEPPTLHEPSFAALPWTLRTRISMWLRARALEAAKSAQSTPMLPGSKVLNEEQFFIIRHILECMEDEAVLADVVGILSVSQRDDLVASLVATVHFHAGSFSAIGALEVLQKRMCQIYMNWRTAKPTMPLLTSTLLDLCTAFPVKAPAIRLLQQDLVRGDRGRAVAACSPYSDGIAESLQQAGATFVEDFEAILQSETNMNEQTMNGLFSVLVDRIEKQQKFEDDLRTLQSFCQLLSRLRLCRKAQGDLLTQKWMSRLMACLDSKSGPSFLRILVATGCITFTTIFEATPGSKSGVRKNLAVASFLYQILAPPSSTSLDWAAYQTRTRWHEYSLREPLAALEIVCEAGLQGVSPTFDSLLLVVLVNSWSPDSSSLPESAKKWFVKSLSYALNCPDGDLNAAGLQALLESINVFSHQFVQLRFRLASPASVDKASGLDQPDLIEVLSQSLKQTLRNPPSPYEGHRRRFSQLFQIVGPDVANQVRHNVENEFLYALPKLLVGKVTSPLSAVFPDDTQQLSSIVEEAFQVCGKETSPSPGFLSHLIDRLSQHLKYLGNTHNTPATPATSATTAPTGFSGPSGSSTTMTHSQMVSMSSSPIASASDVGGGSCPPVGLNYLRCILQMVCLQRPTLISPGSNGPNVKQTQNEQLQLLVRLASIATHPAMTLVTGHQGTREEQIKAKEVIEFALDVIATIIDGVSDEVHLMCAKVLKDKLQDTRLCYLFGSINLMGSAQVQDMGRGLQMVKEGKGIIGEWKPRMWEVLDSGSGKESETSLGLGLFRARYG</sequence>
<evidence type="ECO:0000313" key="15">
    <source>
        <dbReference type="Proteomes" id="UP000185904"/>
    </source>
</evidence>
<keyword evidence="6" id="KW-0805">Transcription regulation</keyword>
<feature type="region of interest" description="Disordered" evidence="12">
    <location>
        <begin position="420"/>
        <end position="478"/>
    </location>
</feature>
<organism evidence="14 15">
    <name type="scientific">Fonsecaea nubica</name>
    <dbReference type="NCBI Taxonomy" id="856822"/>
    <lineage>
        <taxon>Eukaryota</taxon>
        <taxon>Fungi</taxon>
        <taxon>Dikarya</taxon>
        <taxon>Ascomycota</taxon>
        <taxon>Pezizomycotina</taxon>
        <taxon>Eurotiomycetes</taxon>
        <taxon>Chaetothyriomycetidae</taxon>
        <taxon>Chaetothyriales</taxon>
        <taxon>Herpotrichiellaceae</taxon>
        <taxon>Fonsecaea</taxon>
    </lineage>
</organism>
<comment type="caution">
    <text evidence="14">The sequence shown here is derived from an EMBL/GenBank/DDBJ whole genome shotgun (WGS) entry which is preliminary data.</text>
</comment>
<dbReference type="Pfam" id="PF25326">
    <property type="entry name" value="ARM_SRB8"/>
    <property type="match status" value="1"/>
</dbReference>
<evidence type="ECO:0000256" key="9">
    <source>
        <dbReference type="ARBA" id="ARBA00023242"/>
    </source>
</evidence>
<evidence type="ECO:0000256" key="3">
    <source>
        <dbReference type="ARBA" id="ARBA00011629"/>
    </source>
</evidence>
<name>A0A178DBF5_9EURO</name>
<evidence type="ECO:0000256" key="12">
    <source>
        <dbReference type="SAM" id="MobiDB-lite"/>
    </source>
</evidence>
<dbReference type="SMART" id="SM01281">
    <property type="entry name" value="Med12"/>
    <property type="match status" value="1"/>
</dbReference>
<evidence type="ECO:0000256" key="4">
    <source>
        <dbReference type="ARBA" id="ARBA00019622"/>
    </source>
</evidence>
<keyword evidence="8" id="KW-0804">Transcription</keyword>
<dbReference type="GO" id="GO:0003712">
    <property type="term" value="F:transcription coregulator activity"/>
    <property type="evidence" value="ECO:0007669"/>
    <property type="project" value="InterPro"/>
</dbReference>
<evidence type="ECO:0000256" key="10">
    <source>
        <dbReference type="ARBA" id="ARBA00025661"/>
    </source>
</evidence>
<feature type="region of interest" description="Disordered" evidence="12">
    <location>
        <begin position="143"/>
        <end position="170"/>
    </location>
</feature>
<evidence type="ECO:0000256" key="1">
    <source>
        <dbReference type="ARBA" id="ARBA00004123"/>
    </source>
</evidence>
<comment type="similarity">
    <text evidence="2">Belongs to the Mediator complex subunit 12 family.</text>
</comment>
<reference evidence="14 15" key="1">
    <citation type="submission" date="2016-03" db="EMBL/GenBank/DDBJ databases">
        <title>The draft genome sequence of Fonsecaea nubica causative agent of cutaneous subcutaneous infection in human host.</title>
        <authorList>
            <person name="Costa F."/>
            <person name="Sybren D.H."/>
            <person name="Raittz R.T."/>
            <person name="Weiss V.A."/>
            <person name="Leao A.C."/>
            <person name="Gomes R."/>
            <person name="De Souza E.M."/>
            <person name="Pedrosa F.O."/>
            <person name="Steffens M.B."/>
            <person name="Bombassaro A."/>
            <person name="Tadra-Sfeir M.Z."/>
            <person name="Moreno L.F."/>
            <person name="Najafzadeh M.J."/>
            <person name="Felipe M.S."/>
            <person name="Teixeira M."/>
            <person name="Sun J."/>
            <person name="Xi L."/>
            <person name="Castro M.A."/>
            <person name="Vicente V.A."/>
        </authorList>
    </citation>
    <scope>NUCLEOTIDE SEQUENCE [LARGE SCALE GENOMIC DNA]</scope>
    <source>
        <strain evidence="14 15">CBS 269.64</strain>
    </source>
</reference>
<keyword evidence="5" id="KW-0678">Repressor</keyword>
<evidence type="ECO:0000256" key="6">
    <source>
        <dbReference type="ARBA" id="ARBA00023015"/>
    </source>
</evidence>
<comment type="function">
    <text evidence="10">Component of the SRB8-11 complex. The SRB8-11 complex is a regulatory module of the Mediator complex which is itself involved in regulation of basal and activated RNA polymerase II-dependent transcription. The SRB8-11 complex may be involved in the transcriptional repression of a subset of genes regulated by Mediator. It may inhibit the association of the Mediator complex with RNA polymerase II to form the holoenzyme complex.</text>
</comment>
<dbReference type="EMBL" id="LVCJ01000005">
    <property type="protein sequence ID" value="OAL39509.1"/>
    <property type="molecule type" value="Genomic_DNA"/>
</dbReference>
<accession>A0A178DBF5</accession>
<dbReference type="GeneID" id="34584803"/>
<dbReference type="PANTHER" id="PTHR46567">
    <property type="entry name" value="MEDIATOR OF RNA POLYMERASE II TRANSCRIPTION SUBUNIT 12"/>
    <property type="match status" value="1"/>
</dbReference>
<dbReference type="Proteomes" id="UP000185904">
    <property type="component" value="Unassembled WGS sequence"/>
</dbReference>
<dbReference type="GO" id="GO:0006357">
    <property type="term" value="P:regulation of transcription by RNA polymerase II"/>
    <property type="evidence" value="ECO:0007669"/>
    <property type="project" value="InterPro"/>
</dbReference>